<protein>
    <recommendedName>
        <fullName evidence="3">Disease resistance protein</fullName>
    </recommendedName>
</protein>
<accession>A0A7J9KTF5</accession>
<dbReference type="Gene3D" id="3.80.10.10">
    <property type="entry name" value="Ribonuclease Inhibitor"/>
    <property type="match status" value="1"/>
</dbReference>
<dbReference type="Proteomes" id="UP000593576">
    <property type="component" value="Unassembled WGS sequence"/>
</dbReference>
<dbReference type="EMBL" id="JABFAF010000002">
    <property type="protein sequence ID" value="MBA0849626.1"/>
    <property type="molecule type" value="Genomic_DNA"/>
</dbReference>
<gene>
    <name evidence="1" type="ORF">Goshw_018267</name>
</gene>
<dbReference type="OrthoDB" id="996105at2759"/>
<keyword evidence="2" id="KW-1185">Reference proteome</keyword>
<organism evidence="1 2">
    <name type="scientific">Gossypium schwendimanii</name>
    <name type="common">Cotton</name>
    <dbReference type="NCBI Taxonomy" id="34291"/>
    <lineage>
        <taxon>Eukaryota</taxon>
        <taxon>Viridiplantae</taxon>
        <taxon>Streptophyta</taxon>
        <taxon>Embryophyta</taxon>
        <taxon>Tracheophyta</taxon>
        <taxon>Spermatophyta</taxon>
        <taxon>Magnoliopsida</taxon>
        <taxon>eudicotyledons</taxon>
        <taxon>Gunneridae</taxon>
        <taxon>Pentapetalae</taxon>
        <taxon>rosids</taxon>
        <taxon>malvids</taxon>
        <taxon>Malvales</taxon>
        <taxon>Malvaceae</taxon>
        <taxon>Malvoideae</taxon>
        <taxon>Gossypium</taxon>
    </lineage>
</organism>
<dbReference type="PANTHER" id="PTHR34630">
    <property type="entry name" value="OS11G0677101 PROTEIN"/>
    <property type="match status" value="1"/>
</dbReference>
<evidence type="ECO:0000313" key="2">
    <source>
        <dbReference type="Proteomes" id="UP000593576"/>
    </source>
</evidence>
<dbReference type="AlphaFoldDB" id="A0A7J9KTF5"/>
<proteinExistence type="predicted"/>
<comment type="caution">
    <text evidence="1">The sequence shown here is derived from an EMBL/GenBank/DDBJ whole genome shotgun (WGS) entry which is preliminary data.</text>
</comment>
<dbReference type="InterPro" id="IPR032675">
    <property type="entry name" value="LRR_dom_sf"/>
</dbReference>
<name>A0A7J9KTF5_GOSSC</name>
<evidence type="ECO:0000313" key="1">
    <source>
        <dbReference type="EMBL" id="MBA0849626.1"/>
    </source>
</evidence>
<evidence type="ECO:0008006" key="3">
    <source>
        <dbReference type="Google" id="ProtNLM"/>
    </source>
</evidence>
<dbReference type="SUPFAM" id="SSF52058">
    <property type="entry name" value="L domain-like"/>
    <property type="match status" value="1"/>
</dbReference>
<reference evidence="1 2" key="1">
    <citation type="journal article" date="2019" name="Genome Biol. Evol.">
        <title>Insights into the evolution of the New World diploid cottons (Gossypium, subgenus Houzingenia) based on genome sequencing.</title>
        <authorList>
            <person name="Grover C.E."/>
            <person name="Arick M.A. 2nd"/>
            <person name="Thrash A."/>
            <person name="Conover J.L."/>
            <person name="Sanders W.S."/>
            <person name="Peterson D.G."/>
            <person name="Frelichowski J.E."/>
            <person name="Scheffler J.A."/>
            <person name="Scheffler B.E."/>
            <person name="Wendel J.F."/>
        </authorList>
    </citation>
    <scope>NUCLEOTIDE SEQUENCE [LARGE SCALE GENOMIC DNA]</scope>
    <source>
        <strain evidence="1">1</strain>
        <tissue evidence="1">Leaf</tissue>
    </source>
</reference>
<sequence length="203" mass="22199">MEIMDCPRLQLLIVPYCSKLASLSSSGELPVGLKQLVIKECLALNIKSLPQGLNKLNHVDKINILQCQSLVSLTASGLPAGKLESLCIRDCQSLGDLPNMQNLFALKELSLSYCSHHMPFPKEGLPTTLTSLSITVPKLCHALLQWGLPKLTSLKDLFIKGEECPHVVTFPPEGCMLPPTLTTITISGFENLRSLSILDTIHE</sequence>
<dbReference type="PANTHER" id="PTHR34630:SF68">
    <property type="entry name" value="OS11G0677101 PROTEIN"/>
    <property type="match status" value="1"/>
</dbReference>